<comment type="function">
    <text evidence="1">Core subunit of the mitochondrial membrane respiratory chain NADH dehydrogenase (Complex I) that is believed to belong to the minimal assembly required for catalysis. Complex I functions in the transfer of electrons from NADH to the respiratory chain. The immediate electron acceptor for the enzyme is believed to be ubiquinone.</text>
</comment>
<dbReference type="InterPro" id="IPR050175">
    <property type="entry name" value="Complex_I_Subunit_2"/>
</dbReference>
<evidence type="ECO:0000256" key="8">
    <source>
        <dbReference type="ARBA" id="ARBA00022692"/>
    </source>
</evidence>
<keyword evidence="16 18" id="KW-0472">Membrane</keyword>
<evidence type="ECO:0000256" key="10">
    <source>
        <dbReference type="ARBA" id="ARBA00022967"/>
    </source>
</evidence>
<dbReference type="Pfam" id="PF00361">
    <property type="entry name" value="Proton_antipo_M"/>
    <property type="match status" value="1"/>
</dbReference>
<feature type="domain" description="NADH:quinone oxidoreductase/Mrp antiporter transmembrane" evidence="19">
    <location>
        <begin position="22"/>
        <end position="276"/>
    </location>
</feature>
<protein>
    <recommendedName>
        <fullName evidence="5 18">NADH-ubiquinone oxidoreductase chain 2</fullName>
        <ecNumber evidence="4 18">7.1.1.2</ecNumber>
    </recommendedName>
</protein>
<evidence type="ECO:0000256" key="9">
    <source>
        <dbReference type="ARBA" id="ARBA00022792"/>
    </source>
</evidence>
<keyword evidence="9 18" id="KW-0999">Mitochondrion inner membrane</keyword>
<accession>A0A4D6X387</accession>
<name>A0A4D6X387_9HEMI</name>
<keyword evidence="14 18" id="KW-0830">Ubiquinone</keyword>
<feature type="transmembrane region" description="Helical" evidence="18">
    <location>
        <begin position="6"/>
        <end position="34"/>
    </location>
</feature>
<dbReference type="PRINTS" id="PR01436">
    <property type="entry name" value="NADHDHGNASE2"/>
</dbReference>
<dbReference type="InterPro" id="IPR003917">
    <property type="entry name" value="NADH_UbQ_OxRdtase_chain2"/>
</dbReference>
<evidence type="ECO:0000256" key="6">
    <source>
        <dbReference type="ARBA" id="ARBA00022448"/>
    </source>
</evidence>
<keyword evidence="7 18" id="KW-0679">Respiratory chain</keyword>
<sequence>MLKTKTLFFIMTILSTMITICSNSWMSMWMGLEINLMSFIPLIKEKKSKKSSEAIMMYFLVQSVSSTTLLFSILLTMMHPNSEIFNMLVMMTLMMKMGAAPFHMWLPEMMSKMEWKSNILMMTWQKLGPLMMMSNMNPKGSMMTIMVMTCITVGAMGGLNQTSLRKIMAYSSINHLGWIMSVIKIQNNWLMYLLIYSMMIINICTMFNKYNMLFISQVNMMNLNSTEKITYVSSMLSLGGMPPFIGFLPKWIVIQDMMLNKMYLMLLIMLMMSMITLFYYMRVMSMTVMTNSMNSKWMHFKSNMKITNLNLIINFSLPMVMLIN</sequence>
<evidence type="ECO:0000256" key="18">
    <source>
        <dbReference type="RuleBase" id="RU003403"/>
    </source>
</evidence>
<organism evidence="20">
    <name type="scientific">Aponsila sp. FS-2019</name>
    <dbReference type="NCBI Taxonomy" id="2575685"/>
    <lineage>
        <taxon>Eukaryota</taxon>
        <taxon>Metazoa</taxon>
        <taxon>Ecdysozoa</taxon>
        <taxon>Arthropoda</taxon>
        <taxon>Hexapoda</taxon>
        <taxon>Insecta</taxon>
        <taxon>Pterygota</taxon>
        <taxon>Neoptera</taxon>
        <taxon>Paraneoptera</taxon>
        <taxon>Hemiptera</taxon>
        <taxon>Heteroptera</taxon>
        <taxon>Panheteroptera</taxon>
        <taxon>Pentatomomorpha</taxon>
        <taxon>Pentatomoidea</taxon>
        <taxon>Plataspidae</taxon>
        <taxon>Aponsila</taxon>
    </lineage>
</organism>
<dbReference type="EMBL" id="MF497710">
    <property type="protein sequence ID" value="QCI09248.1"/>
    <property type="molecule type" value="Genomic_DNA"/>
</dbReference>
<comment type="subcellular location">
    <subcellularLocation>
        <location evidence="2 18">Mitochondrion inner membrane</location>
        <topology evidence="2 18">Multi-pass membrane protein</topology>
    </subcellularLocation>
</comment>
<dbReference type="PANTHER" id="PTHR46552:SF1">
    <property type="entry name" value="NADH-UBIQUINONE OXIDOREDUCTASE CHAIN 2"/>
    <property type="match status" value="1"/>
</dbReference>
<dbReference type="PANTHER" id="PTHR46552">
    <property type="entry name" value="NADH-UBIQUINONE OXIDOREDUCTASE CHAIN 2"/>
    <property type="match status" value="1"/>
</dbReference>
<comment type="catalytic activity">
    <reaction evidence="17 18">
        <text>a ubiquinone + NADH + 5 H(+)(in) = a ubiquinol + NAD(+) + 4 H(+)(out)</text>
        <dbReference type="Rhea" id="RHEA:29091"/>
        <dbReference type="Rhea" id="RHEA-COMP:9565"/>
        <dbReference type="Rhea" id="RHEA-COMP:9566"/>
        <dbReference type="ChEBI" id="CHEBI:15378"/>
        <dbReference type="ChEBI" id="CHEBI:16389"/>
        <dbReference type="ChEBI" id="CHEBI:17976"/>
        <dbReference type="ChEBI" id="CHEBI:57540"/>
        <dbReference type="ChEBI" id="CHEBI:57945"/>
        <dbReference type="EC" id="7.1.1.2"/>
    </reaction>
</comment>
<evidence type="ECO:0000256" key="12">
    <source>
        <dbReference type="ARBA" id="ARBA00022989"/>
    </source>
</evidence>
<evidence type="ECO:0000256" key="1">
    <source>
        <dbReference type="ARBA" id="ARBA00003257"/>
    </source>
</evidence>
<evidence type="ECO:0000256" key="5">
    <source>
        <dbReference type="ARBA" id="ARBA00021008"/>
    </source>
</evidence>
<dbReference type="GO" id="GO:0005743">
    <property type="term" value="C:mitochondrial inner membrane"/>
    <property type="evidence" value="ECO:0007669"/>
    <property type="project" value="UniProtKB-SubCell"/>
</dbReference>
<dbReference type="AlphaFoldDB" id="A0A4D6X387"/>
<feature type="transmembrane region" description="Helical" evidence="18">
    <location>
        <begin position="140"/>
        <end position="159"/>
    </location>
</feature>
<dbReference type="GO" id="GO:0006120">
    <property type="term" value="P:mitochondrial electron transport, NADH to ubiquinone"/>
    <property type="evidence" value="ECO:0007669"/>
    <property type="project" value="InterPro"/>
</dbReference>
<proteinExistence type="inferred from homology"/>
<reference evidence="20" key="1">
    <citation type="journal article" date="2019" name="Syst. Entomol.">
        <title>Higher level phylogeny and evolutionary history of Pentatomomorpha (Hemiptera: Heteroptera) inferred from mitochondrial genome sequences.</title>
        <authorList>
            <person name="Liu Y."/>
            <person name="Li H."/>
            <person name="Song F."/>
            <person name="Zhao Y."/>
            <person name="Wilson J.J."/>
            <person name="Cai W."/>
        </authorList>
    </citation>
    <scope>NUCLEOTIDE SEQUENCE</scope>
</reference>
<feature type="transmembrane region" description="Helical" evidence="18">
    <location>
        <begin position="302"/>
        <end position="323"/>
    </location>
</feature>
<keyword evidence="15 18" id="KW-0496">Mitochondrion</keyword>
<evidence type="ECO:0000256" key="7">
    <source>
        <dbReference type="ARBA" id="ARBA00022660"/>
    </source>
</evidence>
<comment type="function">
    <text evidence="18">Core subunit of the mitochondrial membrane respiratory chain NADH dehydrogenase (Complex I) which catalyzes electron transfer from NADH through the respiratory chain, using ubiquinone as an electron acceptor. Essential for the catalytic activity and assembly of complex I.</text>
</comment>
<evidence type="ECO:0000256" key="4">
    <source>
        <dbReference type="ARBA" id="ARBA00012944"/>
    </source>
</evidence>
<keyword evidence="6" id="KW-0813">Transport</keyword>
<dbReference type="EC" id="7.1.1.2" evidence="4 18"/>
<feature type="transmembrane region" description="Helical" evidence="18">
    <location>
        <begin position="55"/>
        <end position="78"/>
    </location>
</feature>
<dbReference type="GO" id="GO:0008137">
    <property type="term" value="F:NADH dehydrogenase (ubiquinone) activity"/>
    <property type="evidence" value="ECO:0007669"/>
    <property type="project" value="UniProtKB-EC"/>
</dbReference>
<evidence type="ECO:0000256" key="13">
    <source>
        <dbReference type="ARBA" id="ARBA00023027"/>
    </source>
</evidence>
<evidence type="ECO:0000259" key="19">
    <source>
        <dbReference type="Pfam" id="PF00361"/>
    </source>
</evidence>
<keyword evidence="8 18" id="KW-0812">Transmembrane</keyword>
<gene>
    <name evidence="20" type="primary">ND2</name>
</gene>
<evidence type="ECO:0000256" key="15">
    <source>
        <dbReference type="ARBA" id="ARBA00023128"/>
    </source>
</evidence>
<comment type="similarity">
    <text evidence="3 18">Belongs to the complex I subunit 2 family.</text>
</comment>
<evidence type="ECO:0000256" key="3">
    <source>
        <dbReference type="ARBA" id="ARBA00007012"/>
    </source>
</evidence>
<keyword evidence="13 18" id="KW-0520">NAD</keyword>
<evidence type="ECO:0000256" key="14">
    <source>
        <dbReference type="ARBA" id="ARBA00023075"/>
    </source>
</evidence>
<feature type="transmembrane region" description="Helical" evidence="18">
    <location>
        <begin position="229"/>
        <end position="251"/>
    </location>
</feature>
<feature type="transmembrane region" description="Helical" evidence="18">
    <location>
        <begin position="263"/>
        <end position="281"/>
    </location>
</feature>
<keyword evidence="12 18" id="KW-1133">Transmembrane helix</keyword>
<evidence type="ECO:0000313" key="20">
    <source>
        <dbReference type="EMBL" id="QCI09248.1"/>
    </source>
</evidence>
<feature type="transmembrane region" description="Helical" evidence="18">
    <location>
        <begin position="84"/>
        <end position="106"/>
    </location>
</feature>
<evidence type="ECO:0000256" key="11">
    <source>
        <dbReference type="ARBA" id="ARBA00022982"/>
    </source>
</evidence>
<evidence type="ECO:0000256" key="16">
    <source>
        <dbReference type="ARBA" id="ARBA00023136"/>
    </source>
</evidence>
<evidence type="ECO:0000256" key="17">
    <source>
        <dbReference type="ARBA" id="ARBA00049551"/>
    </source>
</evidence>
<keyword evidence="11 18" id="KW-0249">Electron transport</keyword>
<feature type="transmembrane region" description="Helical" evidence="18">
    <location>
        <begin position="189"/>
        <end position="208"/>
    </location>
</feature>
<dbReference type="InterPro" id="IPR001750">
    <property type="entry name" value="ND/Mrp_TM"/>
</dbReference>
<keyword evidence="10 18" id="KW-1278">Translocase</keyword>
<evidence type="ECO:0000256" key="2">
    <source>
        <dbReference type="ARBA" id="ARBA00004448"/>
    </source>
</evidence>
<geneLocation type="mitochondrion" evidence="20"/>